<reference evidence="2" key="1">
    <citation type="journal article" date="2019" name="Int. J. Syst. Evol. Microbiol.">
        <title>The Global Catalogue of Microorganisms (GCM) 10K type strain sequencing project: providing services to taxonomists for standard genome sequencing and annotation.</title>
        <authorList>
            <consortium name="The Broad Institute Genomics Platform"/>
            <consortium name="The Broad Institute Genome Sequencing Center for Infectious Disease"/>
            <person name="Wu L."/>
            <person name="Ma J."/>
        </authorList>
    </citation>
    <scope>NUCLEOTIDE SEQUENCE [LARGE SCALE GENOMIC DNA]</scope>
    <source>
        <strain evidence="2">CGMCC 1.12237</strain>
    </source>
</reference>
<organism evidence="1 2">
    <name type="scientific">Lederbergia graminis</name>
    <dbReference type="NCBI Taxonomy" id="735518"/>
    <lineage>
        <taxon>Bacteria</taxon>
        <taxon>Bacillati</taxon>
        <taxon>Bacillota</taxon>
        <taxon>Bacilli</taxon>
        <taxon>Bacillales</taxon>
        <taxon>Bacillaceae</taxon>
        <taxon>Lederbergia</taxon>
    </lineage>
</organism>
<name>A0ABW0LLJ7_9BACI</name>
<accession>A0ABW0LLJ7</accession>
<gene>
    <name evidence="1" type="ORF">ACFPM4_18455</name>
</gene>
<sequence length="106" mass="12275">MSNSSHPYNSYLHLLTPVIDSKLEEFTLTGYGKVNKQDLWDFLTKKKWRKPKEGIRIHELVADILSVKIGEFMNYATVEAYKAPNLFVELDSEELQELLGEKTVNE</sequence>
<evidence type="ECO:0000313" key="2">
    <source>
        <dbReference type="Proteomes" id="UP001596147"/>
    </source>
</evidence>
<keyword evidence="2" id="KW-1185">Reference proteome</keyword>
<dbReference type="EMBL" id="JBHSMC010000029">
    <property type="protein sequence ID" value="MFC5466710.1"/>
    <property type="molecule type" value="Genomic_DNA"/>
</dbReference>
<dbReference type="Pfam" id="PF13797">
    <property type="entry name" value="Post_transc_reg"/>
    <property type="match status" value="1"/>
</dbReference>
<proteinExistence type="predicted"/>
<comment type="caution">
    <text evidence="1">The sequence shown here is derived from an EMBL/GenBank/DDBJ whole genome shotgun (WGS) entry which is preliminary data.</text>
</comment>
<dbReference type="InterPro" id="IPR025716">
    <property type="entry name" value="Post-transcriptional_regulator"/>
</dbReference>
<dbReference type="Proteomes" id="UP001596147">
    <property type="component" value="Unassembled WGS sequence"/>
</dbReference>
<protein>
    <submittedName>
        <fullName evidence="1">Post-transcriptional regulator</fullName>
    </submittedName>
</protein>
<evidence type="ECO:0000313" key="1">
    <source>
        <dbReference type="EMBL" id="MFC5466710.1"/>
    </source>
</evidence>
<dbReference type="RefSeq" id="WP_382355095.1">
    <property type="nucleotide sequence ID" value="NZ_JBHSMC010000029.1"/>
</dbReference>